<evidence type="ECO:0000256" key="1">
    <source>
        <dbReference type="ARBA" id="ARBA00003456"/>
    </source>
</evidence>
<dbReference type="Proteomes" id="UP000035553">
    <property type="component" value="Unassembled WGS sequence"/>
</dbReference>
<accession>A0A0U1QKI1</accession>
<comment type="subunit">
    <text evidence="10">F-type ATPases have 2 components, CF(1) - the catalytic core - and CF(0) - the membrane proton channel. CF(1) has five subunits: alpha(3), beta(3), gamma(1), delta(1), epsilon(1). CF(0) has three main subunits: a, b and c.</text>
</comment>
<dbReference type="GO" id="GO:0005886">
    <property type="term" value="C:plasma membrane"/>
    <property type="evidence" value="ECO:0007669"/>
    <property type="project" value="UniProtKB-SubCell"/>
</dbReference>
<comment type="subcellular location">
    <subcellularLocation>
        <location evidence="10">Cell membrane</location>
        <topology evidence="10">Peripheral membrane protein</topology>
    </subcellularLocation>
    <subcellularLocation>
        <location evidence="2">Membrane</location>
        <topology evidence="2">Peripheral membrane protein</topology>
    </subcellularLocation>
</comment>
<dbReference type="OrthoDB" id="9812769at2"/>
<dbReference type="Gene3D" id="1.10.287.80">
    <property type="entry name" value="ATP synthase, gamma subunit, helix hairpin domain"/>
    <property type="match status" value="2"/>
</dbReference>
<comment type="function">
    <text evidence="1 10">Produces ATP from ADP in the presence of a proton gradient across the membrane. The gamma chain is believed to be important in regulating ATPase activity and the flow of protons through the CF(0) complex.</text>
</comment>
<evidence type="ECO:0000256" key="2">
    <source>
        <dbReference type="ARBA" id="ARBA00004170"/>
    </source>
</evidence>
<dbReference type="PRINTS" id="PR00126">
    <property type="entry name" value="ATPASEGAMMA"/>
</dbReference>
<dbReference type="SUPFAM" id="SSF52943">
    <property type="entry name" value="ATP synthase (F1-ATPase), gamma subunit"/>
    <property type="match status" value="1"/>
</dbReference>
<keyword evidence="7 10" id="KW-0472">Membrane</keyword>
<keyword evidence="8 10" id="KW-0139">CF(1)</keyword>
<dbReference type="Pfam" id="PF00231">
    <property type="entry name" value="ATP-synt"/>
    <property type="match status" value="1"/>
</dbReference>
<organism evidence="11 12">
    <name type="scientific">Sporolactobacillus inulinus CASD</name>
    <dbReference type="NCBI Taxonomy" id="1069536"/>
    <lineage>
        <taxon>Bacteria</taxon>
        <taxon>Bacillati</taxon>
        <taxon>Bacillota</taxon>
        <taxon>Bacilli</taxon>
        <taxon>Bacillales</taxon>
        <taxon>Sporolactobacillaceae</taxon>
        <taxon>Sporolactobacillus</taxon>
    </lineage>
</organism>
<reference evidence="11 12" key="1">
    <citation type="journal article" date="2011" name="J. Bacteriol.">
        <title>Draft genome sequence of Sporolactobacillus inulinus strain CASD, an efficient D-lactic acid-producing bacterium with high-concentration lactate tolerance capability.</title>
        <authorList>
            <person name="Yu B."/>
            <person name="Su F."/>
            <person name="Wang L."/>
            <person name="Xu K."/>
            <person name="Zhao B."/>
            <person name="Xu P."/>
        </authorList>
    </citation>
    <scope>NUCLEOTIDE SEQUENCE [LARGE SCALE GENOMIC DNA]</scope>
    <source>
        <strain evidence="11 12">CASD</strain>
    </source>
</reference>
<gene>
    <name evidence="10" type="primary">atpG</name>
    <name evidence="11" type="ORF">SINU_13925</name>
</gene>
<dbReference type="InterPro" id="IPR035968">
    <property type="entry name" value="ATP_synth_F1_ATPase_gsu"/>
</dbReference>
<dbReference type="CDD" id="cd12151">
    <property type="entry name" value="F1-ATPase_gamma"/>
    <property type="match status" value="1"/>
</dbReference>
<evidence type="ECO:0000313" key="11">
    <source>
        <dbReference type="EMBL" id="KLI01330.1"/>
    </source>
</evidence>
<evidence type="ECO:0000313" key="12">
    <source>
        <dbReference type="Proteomes" id="UP000035553"/>
    </source>
</evidence>
<dbReference type="EMBL" id="AFVQ02000220">
    <property type="protein sequence ID" value="KLI01330.1"/>
    <property type="molecule type" value="Genomic_DNA"/>
</dbReference>
<evidence type="ECO:0000256" key="5">
    <source>
        <dbReference type="ARBA" id="ARBA00022781"/>
    </source>
</evidence>
<protein>
    <recommendedName>
        <fullName evidence="10">ATP synthase gamma chain</fullName>
    </recommendedName>
    <alternativeName>
        <fullName evidence="10">ATP synthase F1 sector gamma subunit</fullName>
    </alternativeName>
    <alternativeName>
        <fullName evidence="10">F-ATPase gamma subunit</fullName>
    </alternativeName>
</protein>
<proteinExistence type="inferred from homology"/>
<dbReference type="AlphaFoldDB" id="A0A0U1QKI1"/>
<evidence type="ECO:0000256" key="10">
    <source>
        <dbReference type="HAMAP-Rule" id="MF_00815"/>
    </source>
</evidence>
<dbReference type="RefSeq" id="WP_010026061.1">
    <property type="nucleotide sequence ID" value="NZ_AFVQ02000220.1"/>
</dbReference>
<dbReference type="InterPro" id="IPR023632">
    <property type="entry name" value="ATP_synth_F1_gsu_CS"/>
</dbReference>
<dbReference type="GO" id="GO:0005524">
    <property type="term" value="F:ATP binding"/>
    <property type="evidence" value="ECO:0007669"/>
    <property type="project" value="UniProtKB-UniRule"/>
</dbReference>
<sequence length="289" mass="31769">MPSMRDIKEKIASTKQMRKITKAMQMVAAAKLNRAQSVAQDYAAYADKLHEVVASIASTMSKGASSKHPMLAARPVKKTAYLVITESRGLAGAYDSTVLKYVQNLIREKHQSKDEYTIIVTGKVGLNFFTKRGYPVAFSKADVPDVLTFDDILGFAKQAVSLFNKKEIDELHLVYNHFVNAISQTLVDKQLLPLTNLEHAPAQKVSYVYEPDEDEVLTDLLPLYAQGQIYGALLDAKAAEQAARMTAMRSASDNASDIIDHLSLSYNRARQAAITQEITEIVGGAAALE</sequence>
<dbReference type="PROSITE" id="PS00153">
    <property type="entry name" value="ATPASE_GAMMA"/>
    <property type="match status" value="1"/>
</dbReference>
<keyword evidence="5 10" id="KW-0375">Hydrogen ion transport</keyword>
<evidence type="ECO:0000256" key="8">
    <source>
        <dbReference type="ARBA" id="ARBA00023196"/>
    </source>
</evidence>
<evidence type="ECO:0000256" key="7">
    <source>
        <dbReference type="ARBA" id="ARBA00023136"/>
    </source>
</evidence>
<dbReference type="GO" id="GO:0045259">
    <property type="term" value="C:proton-transporting ATP synthase complex"/>
    <property type="evidence" value="ECO:0007669"/>
    <property type="project" value="UniProtKB-KW"/>
</dbReference>
<dbReference type="STRING" id="1069536.SINU_13925"/>
<dbReference type="InterPro" id="IPR000131">
    <property type="entry name" value="ATP_synth_F1_gsu"/>
</dbReference>
<keyword evidence="10" id="KW-1003">Cell membrane</keyword>
<comment type="similarity">
    <text evidence="3 10">Belongs to the ATPase gamma chain family.</text>
</comment>
<dbReference type="Gene3D" id="3.40.1380.10">
    <property type="match status" value="1"/>
</dbReference>
<dbReference type="GO" id="GO:0046933">
    <property type="term" value="F:proton-transporting ATP synthase activity, rotational mechanism"/>
    <property type="evidence" value="ECO:0007669"/>
    <property type="project" value="UniProtKB-UniRule"/>
</dbReference>
<keyword evidence="6 10" id="KW-0406">Ion transport</keyword>
<dbReference type="GO" id="GO:0042777">
    <property type="term" value="P:proton motive force-driven plasma membrane ATP synthesis"/>
    <property type="evidence" value="ECO:0007669"/>
    <property type="project" value="UniProtKB-UniRule"/>
</dbReference>
<name>A0A0U1QKI1_9BACL</name>
<evidence type="ECO:0000256" key="3">
    <source>
        <dbReference type="ARBA" id="ARBA00007681"/>
    </source>
</evidence>
<evidence type="ECO:0000256" key="9">
    <source>
        <dbReference type="ARBA" id="ARBA00023310"/>
    </source>
</evidence>
<evidence type="ECO:0000256" key="4">
    <source>
        <dbReference type="ARBA" id="ARBA00022448"/>
    </source>
</evidence>
<dbReference type="PANTHER" id="PTHR11693:SF22">
    <property type="entry name" value="ATP SYNTHASE SUBUNIT GAMMA, MITOCHONDRIAL"/>
    <property type="match status" value="1"/>
</dbReference>
<evidence type="ECO:0000256" key="6">
    <source>
        <dbReference type="ARBA" id="ARBA00023065"/>
    </source>
</evidence>
<dbReference type="PANTHER" id="PTHR11693">
    <property type="entry name" value="ATP SYNTHASE GAMMA CHAIN"/>
    <property type="match status" value="1"/>
</dbReference>
<dbReference type="NCBIfam" id="TIGR01146">
    <property type="entry name" value="ATPsyn_F1gamma"/>
    <property type="match status" value="1"/>
</dbReference>
<comment type="caution">
    <text evidence="11">The sequence shown here is derived from an EMBL/GenBank/DDBJ whole genome shotgun (WGS) entry which is preliminary data.</text>
</comment>
<keyword evidence="4 10" id="KW-0813">Transport</keyword>
<keyword evidence="12" id="KW-1185">Reference proteome</keyword>
<keyword evidence="9 10" id="KW-0066">ATP synthesis</keyword>
<dbReference type="HAMAP" id="MF_00815">
    <property type="entry name" value="ATP_synth_gamma_bact"/>
    <property type="match status" value="1"/>
</dbReference>